<gene>
    <name evidence="1" type="ORF">GCM10010124_31540</name>
</gene>
<name>A0A8J3BQP5_9ACTN</name>
<dbReference type="AlphaFoldDB" id="A0A8J3BQP5"/>
<reference evidence="1" key="2">
    <citation type="submission" date="2020-09" db="EMBL/GenBank/DDBJ databases">
        <authorList>
            <person name="Sun Q."/>
            <person name="Ohkuma M."/>
        </authorList>
    </citation>
    <scope>NUCLEOTIDE SEQUENCE</scope>
    <source>
        <strain evidence="1">JCM 3091</strain>
    </source>
</reference>
<evidence type="ECO:0000313" key="1">
    <source>
        <dbReference type="EMBL" id="GGK36567.1"/>
    </source>
</evidence>
<evidence type="ECO:0000313" key="2">
    <source>
        <dbReference type="Proteomes" id="UP000662200"/>
    </source>
</evidence>
<sequence length="274" mass="30730">MPAVDPLIHLRHVTVRDRLLMSWLTEHYILSTEQITQALFPSLRSAQVRLRLLTRIGAVTRFVLPMADTTSSSYRYTLGPLGALLHPTAWQDPDNPAAKPARTHLERRNRIVRSPRLGHLLGVNTFFTALYGHARTCPDAALQRWWSEQHATSVYSPRSPKLRPDAYGVWTHHGQLTEFFLEYDTGTEGLPRVLAKLGAYEDLAHETGVARTLLLYVPDTRRRGRLTAALHGEPLLTPVAVAAHTAAPHEAVWHLPGHTKPLALHELPSTHPDD</sequence>
<dbReference type="InterPro" id="IPR025855">
    <property type="entry name" value="Replic_Relax"/>
</dbReference>
<organism evidence="1 2">
    <name type="scientific">Pilimelia terevasa</name>
    <dbReference type="NCBI Taxonomy" id="53372"/>
    <lineage>
        <taxon>Bacteria</taxon>
        <taxon>Bacillati</taxon>
        <taxon>Actinomycetota</taxon>
        <taxon>Actinomycetes</taxon>
        <taxon>Micromonosporales</taxon>
        <taxon>Micromonosporaceae</taxon>
        <taxon>Pilimelia</taxon>
    </lineage>
</organism>
<protein>
    <recommendedName>
        <fullName evidence="3">Protein involved in plasmid replication-relaxation</fullName>
    </recommendedName>
</protein>
<accession>A0A8J3BQP5</accession>
<comment type="caution">
    <text evidence="1">The sequence shown here is derived from an EMBL/GenBank/DDBJ whole genome shotgun (WGS) entry which is preliminary data.</text>
</comment>
<reference evidence="1" key="1">
    <citation type="journal article" date="2014" name="Int. J. Syst. Evol. Microbiol.">
        <title>Complete genome sequence of Corynebacterium casei LMG S-19264T (=DSM 44701T), isolated from a smear-ripened cheese.</title>
        <authorList>
            <consortium name="US DOE Joint Genome Institute (JGI-PGF)"/>
            <person name="Walter F."/>
            <person name="Albersmeier A."/>
            <person name="Kalinowski J."/>
            <person name="Ruckert C."/>
        </authorList>
    </citation>
    <scope>NUCLEOTIDE SEQUENCE</scope>
    <source>
        <strain evidence="1">JCM 3091</strain>
    </source>
</reference>
<dbReference type="EMBL" id="BMQC01000011">
    <property type="protein sequence ID" value="GGK36567.1"/>
    <property type="molecule type" value="Genomic_DNA"/>
</dbReference>
<proteinExistence type="predicted"/>
<keyword evidence="2" id="KW-1185">Reference proteome</keyword>
<dbReference type="RefSeq" id="WP_189115099.1">
    <property type="nucleotide sequence ID" value="NZ_BMQC01000011.1"/>
</dbReference>
<evidence type="ECO:0008006" key="3">
    <source>
        <dbReference type="Google" id="ProtNLM"/>
    </source>
</evidence>
<dbReference type="Pfam" id="PF13814">
    <property type="entry name" value="Replic_Relax"/>
    <property type="match status" value="1"/>
</dbReference>
<dbReference type="Proteomes" id="UP000662200">
    <property type="component" value="Unassembled WGS sequence"/>
</dbReference>